<dbReference type="InterPro" id="IPR004563">
    <property type="entry name" value="Apolipo_AcylTrfase"/>
</dbReference>
<evidence type="ECO:0000256" key="1">
    <source>
        <dbReference type="ARBA" id="ARBA00004651"/>
    </source>
</evidence>
<dbReference type="AlphaFoldDB" id="E6X2X4"/>
<keyword evidence="3" id="KW-1003">Cell membrane</keyword>
<evidence type="ECO:0000259" key="11">
    <source>
        <dbReference type="PROSITE" id="PS50263"/>
    </source>
</evidence>
<evidence type="ECO:0000256" key="2">
    <source>
        <dbReference type="ARBA" id="ARBA00010065"/>
    </source>
</evidence>
<dbReference type="InterPro" id="IPR003010">
    <property type="entry name" value="C-N_Hydrolase"/>
</dbReference>
<keyword evidence="9" id="KW-0012">Acyltransferase</keyword>
<evidence type="ECO:0000313" key="13">
    <source>
        <dbReference type="Proteomes" id="UP000008633"/>
    </source>
</evidence>
<dbReference type="Gene3D" id="3.60.110.10">
    <property type="entry name" value="Carbon-nitrogen hydrolase"/>
    <property type="match status" value="1"/>
</dbReference>
<sequence length="439" mass="50308">MGALLTALSGSAFLYLAWLGWEPRWLDTLLALIFYWRLLGSDRRHWFWTGFFLGLLWFWWLGVSFIHYGHPGALPFVDLTVALIYALIFWIFAFTAETMTTWAKYFLKKFSILNSQFSIRSSWLKAAALLTMSYAHPFGFDWFKAELPLVPGYFGVDKISFASLLFGLCLAREAWEAYHQKRHRYAVVLGLLGTLFLLSALNPSRVEVRPQDPEGRILLAPTHIPIEAKWRPETLSSQIGDVFQAIDRAIDAHASLVVLPESVLPLFLNREPQLLRALEDRSKKIDILLGALYRGADGQNRNSAYLFHQGSYRVANKVVLVPFGEANPLPDWASRWVNRLFFDGAPDYRPASHSTDFLIGGVRYRIGVCYEGSSEILYKDRPSHLLLLSNNGWFHPSIEPTLQRLLLEYYVRKYGTAIYNSVNMGPSYLLRLRNRGETD</sequence>
<reference evidence="13" key="2">
    <citation type="submission" date="2011-01" db="EMBL/GenBank/DDBJ databases">
        <title>The complete genome of Nitratifractor salsuginis DSM 16511.</title>
        <authorList>
            <consortium name="US DOE Joint Genome Institute (JGI-PGF)"/>
            <person name="Lucas S."/>
            <person name="Copeland A."/>
            <person name="Lapidus A."/>
            <person name="Bruce D."/>
            <person name="Goodwin L."/>
            <person name="Pitluck S."/>
            <person name="Kyrpides N."/>
            <person name="Mavromatis K."/>
            <person name="Ivanova N."/>
            <person name="Mikhailova N."/>
            <person name="Zeytun A."/>
            <person name="Detter J.C."/>
            <person name="Tapia R."/>
            <person name="Han C."/>
            <person name="Land M."/>
            <person name="Hauser L."/>
            <person name="Markowitz V."/>
            <person name="Cheng J.-F."/>
            <person name="Hugenholtz P."/>
            <person name="Woyke T."/>
            <person name="Wu D."/>
            <person name="Tindall B."/>
            <person name="Schuetze A."/>
            <person name="Brambilla E."/>
            <person name="Klenk H.-P."/>
            <person name="Eisen J.A."/>
        </authorList>
    </citation>
    <scope>NUCLEOTIDE SEQUENCE [LARGE SCALE GENOMIC DNA]</scope>
    <source>
        <strain evidence="13">DSM 16511 / JCM 12458 / E9I37-1</strain>
    </source>
</reference>
<keyword evidence="7 10" id="KW-1133">Transmembrane helix</keyword>
<dbReference type="RefSeq" id="WP_013554942.1">
    <property type="nucleotide sequence ID" value="NC_014935.1"/>
</dbReference>
<feature type="transmembrane region" description="Helical" evidence="10">
    <location>
        <begin position="123"/>
        <end position="140"/>
    </location>
</feature>
<proteinExistence type="inferred from homology"/>
<protein>
    <submittedName>
        <fullName evidence="12">Apolipoprotein N-acyltransferase</fullName>
    </submittedName>
</protein>
<dbReference type="GO" id="GO:0042158">
    <property type="term" value="P:lipoprotein biosynthetic process"/>
    <property type="evidence" value="ECO:0007669"/>
    <property type="project" value="InterPro"/>
</dbReference>
<organism evidence="12 13">
    <name type="scientific">Nitratifractor salsuginis (strain DSM 16511 / JCM 12458 / E9I37-1)</name>
    <dbReference type="NCBI Taxonomy" id="749222"/>
    <lineage>
        <taxon>Bacteria</taxon>
        <taxon>Pseudomonadati</taxon>
        <taxon>Campylobacterota</taxon>
        <taxon>Epsilonproteobacteria</taxon>
        <taxon>Campylobacterales</taxon>
        <taxon>Sulfurovaceae</taxon>
        <taxon>Nitratifractor</taxon>
    </lineage>
</organism>
<dbReference type="PANTHER" id="PTHR38686">
    <property type="entry name" value="APOLIPOPROTEIN N-ACYLTRANSFERASE"/>
    <property type="match status" value="1"/>
</dbReference>
<dbReference type="NCBIfam" id="TIGR00546">
    <property type="entry name" value="lnt"/>
    <property type="match status" value="1"/>
</dbReference>
<feature type="transmembrane region" description="Helical" evidence="10">
    <location>
        <begin position="183"/>
        <end position="201"/>
    </location>
</feature>
<comment type="subcellular location">
    <subcellularLocation>
        <location evidence="1">Cell membrane</location>
        <topology evidence="1">Multi-pass membrane protein</topology>
    </subcellularLocation>
</comment>
<dbReference type="PROSITE" id="PS50263">
    <property type="entry name" value="CN_HYDROLASE"/>
    <property type="match status" value="1"/>
</dbReference>
<name>E6X2X4_NITSE</name>
<dbReference type="HOGENOM" id="CLU_050649_0_0_7"/>
<evidence type="ECO:0000256" key="5">
    <source>
        <dbReference type="ARBA" id="ARBA00022679"/>
    </source>
</evidence>
<keyword evidence="8 10" id="KW-0472">Membrane</keyword>
<feature type="domain" description="CN hydrolase" evidence="11">
    <location>
        <begin position="220"/>
        <end position="439"/>
    </location>
</feature>
<evidence type="ECO:0000256" key="4">
    <source>
        <dbReference type="ARBA" id="ARBA00022519"/>
    </source>
</evidence>
<evidence type="ECO:0000256" key="6">
    <source>
        <dbReference type="ARBA" id="ARBA00022692"/>
    </source>
</evidence>
<evidence type="ECO:0000256" key="9">
    <source>
        <dbReference type="ARBA" id="ARBA00023315"/>
    </source>
</evidence>
<keyword evidence="6 10" id="KW-0812">Transmembrane</keyword>
<comment type="similarity">
    <text evidence="2">Belongs to the CN hydrolase family. Apolipoprotein N-acyltransferase subfamily.</text>
</comment>
<dbReference type="STRING" id="749222.Nitsa_2015"/>
<dbReference type="PANTHER" id="PTHR38686:SF1">
    <property type="entry name" value="APOLIPOPROTEIN N-ACYLTRANSFERASE"/>
    <property type="match status" value="1"/>
</dbReference>
<dbReference type="GO" id="GO:0016410">
    <property type="term" value="F:N-acyltransferase activity"/>
    <property type="evidence" value="ECO:0007669"/>
    <property type="project" value="InterPro"/>
</dbReference>
<dbReference type="eggNOG" id="COG0815">
    <property type="taxonomic scope" value="Bacteria"/>
</dbReference>
<feature type="transmembrane region" description="Helical" evidence="10">
    <location>
        <begin position="12"/>
        <end position="34"/>
    </location>
</feature>
<dbReference type="Proteomes" id="UP000008633">
    <property type="component" value="Chromosome"/>
</dbReference>
<keyword evidence="13" id="KW-1185">Reference proteome</keyword>
<feature type="transmembrane region" description="Helical" evidence="10">
    <location>
        <begin position="46"/>
        <end position="70"/>
    </location>
</feature>
<dbReference type="GO" id="GO:0005886">
    <property type="term" value="C:plasma membrane"/>
    <property type="evidence" value="ECO:0007669"/>
    <property type="project" value="UniProtKB-SubCell"/>
</dbReference>
<dbReference type="Pfam" id="PF26365">
    <property type="entry name" value="ApoNAT_membrane"/>
    <property type="match status" value="1"/>
</dbReference>
<gene>
    <name evidence="12" type="ordered locus">Nitsa_2015</name>
</gene>
<evidence type="ECO:0000256" key="8">
    <source>
        <dbReference type="ARBA" id="ARBA00023136"/>
    </source>
</evidence>
<keyword evidence="4" id="KW-0997">Cell inner membrane</keyword>
<reference evidence="12 13" key="1">
    <citation type="journal article" date="2011" name="Stand. Genomic Sci.">
        <title>Complete genome sequence of Nitratifractor salsuginis type strain (E9I37-1).</title>
        <authorList>
            <person name="Anderson I."/>
            <person name="Sikorski J."/>
            <person name="Zeytun A."/>
            <person name="Nolan M."/>
            <person name="Lapidus A."/>
            <person name="Lucas S."/>
            <person name="Hammon N."/>
            <person name="Deshpande S."/>
            <person name="Cheng J.F."/>
            <person name="Tapia R."/>
            <person name="Han C."/>
            <person name="Goodwin L."/>
            <person name="Pitluck S."/>
            <person name="Liolios K."/>
            <person name="Pagani I."/>
            <person name="Ivanova N."/>
            <person name="Huntemann M."/>
            <person name="Mavromatis K."/>
            <person name="Ovchinikova G."/>
            <person name="Pati A."/>
            <person name="Chen A."/>
            <person name="Palaniappan K."/>
            <person name="Land M."/>
            <person name="Hauser L."/>
            <person name="Brambilla E.M."/>
            <person name="Ngatchou-Djao O.D."/>
            <person name="Rohde M."/>
            <person name="Tindall B.J."/>
            <person name="Goker M."/>
            <person name="Detter J.C."/>
            <person name="Woyke T."/>
            <person name="Bristow J."/>
            <person name="Eisen J.A."/>
            <person name="Markowitz V."/>
            <person name="Hugenholtz P."/>
            <person name="Klenk H.P."/>
            <person name="Kyrpides N.C."/>
        </authorList>
    </citation>
    <scope>NUCLEOTIDE SEQUENCE [LARGE SCALE GENOMIC DNA]</scope>
    <source>
        <strain evidence="13">DSM 16511 / JCM 12458 / E9I37-1</strain>
    </source>
</reference>
<evidence type="ECO:0000256" key="10">
    <source>
        <dbReference type="SAM" id="Phobius"/>
    </source>
</evidence>
<feature type="transmembrane region" description="Helical" evidence="10">
    <location>
        <begin position="82"/>
        <end position="102"/>
    </location>
</feature>
<dbReference type="InterPro" id="IPR059109">
    <property type="entry name" value="Lnt_membrane_dom"/>
</dbReference>
<keyword evidence="5" id="KW-0808">Transferase</keyword>
<evidence type="ECO:0000313" key="12">
    <source>
        <dbReference type="EMBL" id="ADV47257.1"/>
    </source>
</evidence>
<dbReference type="EMBL" id="CP002452">
    <property type="protein sequence ID" value="ADV47257.1"/>
    <property type="molecule type" value="Genomic_DNA"/>
</dbReference>
<dbReference type="OrthoDB" id="9804277at2"/>
<evidence type="ECO:0000256" key="7">
    <source>
        <dbReference type="ARBA" id="ARBA00022989"/>
    </source>
</evidence>
<evidence type="ECO:0000256" key="3">
    <source>
        <dbReference type="ARBA" id="ARBA00022475"/>
    </source>
</evidence>
<accession>E6X2X4</accession>
<dbReference type="KEGG" id="nsa:Nitsa_2015"/>
<dbReference type="SUPFAM" id="SSF56317">
    <property type="entry name" value="Carbon-nitrogen hydrolase"/>
    <property type="match status" value="1"/>
</dbReference>
<feature type="transmembrane region" description="Helical" evidence="10">
    <location>
        <begin position="152"/>
        <end position="171"/>
    </location>
</feature>
<dbReference type="InterPro" id="IPR036526">
    <property type="entry name" value="C-N_Hydrolase_sf"/>
</dbReference>